<keyword evidence="1" id="KW-0732">Signal</keyword>
<dbReference type="EMBL" id="BOQL01000042">
    <property type="protein sequence ID" value="GIM72563.1"/>
    <property type="molecule type" value="Genomic_DNA"/>
</dbReference>
<evidence type="ECO:0008006" key="4">
    <source>
        <dbReference type="Google" id="ProtNLM"/>
    </source>
</evidence>
<feature type="signal peptide" evidence="1">
    <location>
        <begin position="1"/>
        <end position="25"/>
    </location>
</feature>
<reference evidence="2" key="1">
    <citation type="submission" date="2021-03" db="EMBL/GenBank/DDBJ databases">
        <title>Whole genome shotgun sequence of Actinoplanes auranticolor NBRC 12245.</title>
        <authorList>
            <person name="Komaki H."/>
            <person name="Tamura T."/>
        </authorList>
    </citation>
    <scope>NUCLEOTIDE SEQUENCE</scope>
    <source>
        <strain evidence="2">NBRC 12245</strain>
    </source>
</reference>
<organism evidence="2 3">
    <name type="scientific">Actinoplanes auranticolor</name>
    <dbReference type="NCBI Taxonomy" id="47988"/>
    <lineage>
        <taxon>Bacteria</taxon>
        <taxon>Bacillati</taxon>
        <taxon>Actinomycetota</taxon>
        <taxon>Actinomycetes</taxon>
        <taxon>Micromonosporales</taxon>
        <taxon>Micromonosporaceae</taxon>
        <taxon>Actinoplanes</taxon>
    </lineage>
</organism>
<dbReference type="Proteomes" id="UP000681340">
    <property type="component" value="Unassembled WGS sequence"/>
</dbReference>
<sequence length="270" mass="27167">MRNRRPAIAGLALVAALGLTGCGPADGQAQPGGNAPAAAQQADPAAELAAAAQKLGEQSLRFEMEMVGAITASGEADPKAGNARMTMDMGSLGDGNKIELRKVGTDVYLKFGGAVGQMLGGQSSSGKEWMHVDAAKLPAGSSFNVMSPDDPAGTKAMVAAMTRVERTGANGYQGSLDLAKSPTYNKKDALKALGGNTLVPFTAETDAQGRLVELTLDMSGLGASSGAGAVPGGGKVKTTYSDFGTKVSVAAPPAAQVQELPSQLAGMLNN</sequence>
<dbReference type="Gene3D" id="2.50.20.20">
    <property type="match status" value="1"/>
</dbReference>
<protein>
    <recommendedName>
        <fullName evidence="4">Lipoprotein</fullName>
    </recommendedName>
</protein>
<feature type="chain" id="PRO_5039444719" description="Lipoprotein" evidence="1">
    <location>
        <begin position="26"/>
        <end position="270"/>
    </location>
</feature>
<dbReference type="RefSeq" id="WP_212991109.1">
    <property type="nucleotide sequence ID" value="NZ_BAABEA010000002.1"/>
</dbReference>
<evidence type="ECO:0000256" key="1">
    <source>
        <dbReference type="SAM" id="SignalP"/>
    </source>
</evidence>
<comment type="caution">
    <text evidence="2">The sequence shown here is derived from an EMBL/GenBank/DDBJ whole genome shotgun (WGS) entry which is preliminary data.</text>
</comment>
<keyword evidence="3" id="KW-1185">Reference proteome</keyword>
<evidence type="ECO:0000313" key="2">
    <source>
        <dbReference type="EMBL" id="GIM72563.1"/>
    </source>
</evidence>
<proteinExistence type="predicted"/>
<gene>
    <name evidence="2" type="ORF">Aau02nite_51610</name>
</gene>
<dbReference type="PROSITE" id="PS51257">
    <property type="entry name" value="PROKAR_LIPOPROTEIN"/>
    <property type="match status" value="1"/>
</dbReference>
<dbReference type="AlphaFoldDB" id="A0A919SKC9"/>
<evidence type="ECO:0000313" key="3">
    <source>
        <dbReference type="Proteomes" id="UP000681340"/>
    </source>
</evidence>
<accession>A0A919SKC9</accession>
<name>A0A919SKC9_9ACTN</name>